<protein>
    <submittedName>
        <fullName evidence="1">Uncharacterized protein</fullName>
    </submittedName>
</protein>
<dbReference type="EMBL" id="JAKKPZ010000038">
    <property type="protein sequence ID" value="KAI1707888.1"/>
    <property type="molecule type" value="Genomic_DNA"/>
</dbReference>
<accession>A0AAD4R3P2</accession>
<organism evidence="1 2">
    <name type="scientific">Ditylenchus destructor</name>
    <dbReference type="NCBI Taxonomy" id="166010"/>
    <lineage>
        <taxon>Eukaryota</taxon>
        <taxon>Metazoa</taxon>
        <taxon>Ecdysozoa</taxon>
        <taxon>Nematoda</taxon>
        <taxon>Chromadorea</taxon>
        <taxon>Rhabditida</taxon>
        <taxon>Tylenchina</taxon>
        <taxon>Tylenchomorpha</taxon>
        <taxon>Sphaerularioidea</taxon>
        <taxon>Anguinidae</taxon>
        <taxon>Anguininae</taxon>
        <taxon>Ditylenchus</taxon>
    </lineage>
</organism>
<dbReference type="Proteomes" id="UP001201812">
    <property type="component" value="Unassembled WGS sequence"/>
</dbReference>
<evidence type="ECO:0000313" key="1">
    <source>
        <dbReference type="EMBL" id="KAI1707888.1"/>
    </source>
</evidence>
<sequence>MTLKEDPHFDEIVNELKDIQLTVDSVVFGSVFLRLPKDLLEDRGNNASYEDQIEEYLRDLDELAKALHALKPNSSEKEKLEKRMCPGSVGVETFLVLNCTKKSTSYRTQRTHYKKAPSIWRGLPGEWSITMNLCQSSRGMAEEANKVLEHHKNCTNMRRELENKLEQLQ</sequence>
<comment type="caution">
    <text evidence="1">The sequence shown here is derived from an EMBL/GenBank/DDBJ whole genome shotgun (WGS) entry which is preliminary data.</text>
</comment>
<name>A0AAD4R3P2_9BILA</name>
<dbReference type="AlphaFoldDB" id="A0AAD4R3P2"/>
<keyword evidence="2" id="KW-1185">Reference proteome</keyword>
<reference evidence="1" key="1">
    <citation type="submission" date="2022-01" db="EMBL/GenBank/DDBJ databases">
        <title>Genome Sequence Resource for Two Populations of Ditylenchus destructor, the Migratory Endoparasitic Phytonematode.</title>
        <authorList>
            <person name="Zhang H."/>
            <person name="Lin R."/>
            <person name="Xie B."/>
        </authorList>
    </citation>
    <scope>NUCLEOTIDE SEQUENCE</scope>
    <source>
        <strain evidence="1">BazhouSP</strain>
    </source>
</reference>
<evidence type="ECO:0000313" key="2">
    <source>
        <dbReference type="Proteomes" id="UP001201812"/>
    </source>
</evidence>
<proteinExistence type="predicted"/>
<gene>
    <name evidence="1" type="ORF">DdX_12117</name>
</gene>